<dbReference type="SUPFAM" id="SSF56112">
    <property type="entry name" value="Protein kinase-like (PK-like)"/>
    <property type="match status" value="1"/>
</dbReference>
<sequence>MNALQIADPLAEAAIDVGTLSAEPDEISLVEAERIAREHYGIIGEAHRLTGERDQNFRIVDRNAQSYALRISNPAEDPAMNDFQIGALLHIAMVDPDLPVPKVCPSVDGETHLVLRVNGGERAVRMLTFLDGVPMNTTARSLAQTEAMARTLARLGLALRGYFHPSAGHTIAWDIKNLGTLHALLRFVADEEQRKVAQHFFDHFEREVKPVLSKLRAQVVHNDLNVFNALVDPNDHDRIVGVLDFGDMVFTPLAVDIAVGASFHLSMPGDPWDAATTFIAAYHAITPLEGVELDLMYDLIAARCVATLLITGWRAQRHPENSAYILKNYANAWRGLSHFLTLPREVAQQRLRDACNLEKLS</sequence>
<evidence type="ECO:0000256" key="6">
    <source>
        <dbReference type="ARBA" id="ARBA00037368"/>
    </source>
</evidence>
<keyword evidence="2" id="KW-0963">Cytoplasm</keyword>
<gene>
    <name evidence="10" type="ORF">SAMN05216550_11676</name>
</gene>
<dbReference type="PANTHER" id="PTHR21064:SF1">
    <property type="entry name" value="HYDROXYLYSINE KINASE"/>
    <property type="match status" value="1"/>
</dbReference>
<evidence type="ECO:0000256" key="3">
    <source>
        <dbReference type="ARBA" id="ARBA00022679"/>
    </source>
</evidence>
<dbReference type="InterPro" id="IPR050249">
    <property type="entry name" value="Pseudomonas-type_ThrB"/>
</dbReference>
<dbReference type="AlphaFoldDB" id="A0AAQ1GK82"/>
<keyword evidence="4 10" id="KW-0418">Kinase</keyword>
<name>A0AAQ1GK82_9BURK</name>
<dbReference type="Pfam" id="PF01636">
    <property type="entry name" value="APH"/>
    <property type="match status" value="1"/>
</dbReference>
<evidence type="ECO:0000256" key="8">
    <source>
        <dbReference type="ARBA" id="ARBA00040505"/>
    </source>
</evidence>
<evidence type="ECO:0000256" key="4">
    <source>
        <dbReference type="ARBA" id="ARBA00022777"/>
    </source>
</evidence>
<comment type="function">
    <text evidence="6">Catalyzes the GTP-dependent phosphorylation of 5-hydroxy-L-lysine.</text>
</comment>
<dbReference type="EMBL" id="FNZM01000016">
    <property type="protein sequence ID" value="SEK07796.1"/>
    <property type="molecule type" value="Genomic_DNA"/>
</dbReference>
<evidence type="ECO:0000256" key="1">
    <source>
        <dbReference type="ARBA" id="ARBA00004496"/>
    </source>
</evidence>
<comment type="caution">
    <text evidence="10">The sequence shown here is derived from an EMBL/GenBank/DDBJ whole genome shotgun (WGS) entry which is preliminary data.</text>
</comment>
<dbReference type="GO" id="GO:0047992">
    <property type="term" value="F:hydroxylysine kinase activity"/>
    <property type="evidence" value="ECO:0007669"/>
    <property type="project" value="UniProtKB-EC"/>
</dbReference>
<evidence type="ECO:0000256" key="2">
    <source>
        <dbReference type="ARBA" id="ARBA00022490"/>
    </source>
</evidence>
<evidence type="ECO:0000256" key="7">
    <source>
        <dbReference type="ARBA" id="ARBA00038873"/>
    </source>
</evidence>
<dbReference type="Gene3D" id="3.90.1200.10">
    <property type="match status" value="1"/>
</dbReference>
<feature type="domain" description="Aminoglycoside phosphotransferase" evidence="9">
    <location>
        <begin position="51"/>
        <end position="272"/>
    </location>
</feature>
<evidence type="ECO:0000256" key="5">
    <source>
        <dbReference type="ARBA" id="ARBA00036820"/>
    </source>
</evidence>
<dbReference type="PANTHER" id="PTHR21064">
    <property type="entry name" value="AMINOGLYCOSIDE PHOSPHOTRANSFERASE DOMAIN-CONTAINING PROTEIN-RELATED"/>
    <property type="match status" value="1"/>
</dbReference>
<evidence type="ECO:0000313" key="11">
    <source>
        <dbReference type="Proteomes" id="UP000183529"/>
    </source>
</evidence>
<keyword evidence="3" id="KW-0808">Transferase</keyword>
<dbReference type="Proteomes" id="UP000183529">
    <property type="component" value="Unassembled WGS sequence"/>
</dbReference>
<dbReference type="EC" id="2.7.1.81" evidence="7"/>
<dbReference type="InterPro" id="IPR011009">
    <property type="entry name" value="Kinase-like_dom_sf"/>
</dbReference>
<dbReference type="RefSeq" id="WP_161495553.1">
    <property type="nucleotide sequence ID" value="NZ_CADFGN010000014.1"/>
</dbReference>
<organism evidence="10 11">
    <name type="scientific">Paraburkholderia tropica</name>
    <dbReference type="NCBI Taxonomy" id="92647"/>
    <lineage>
        <taxon>Bacteria</taxon>
        <taxon>Pseudomonadati</taxon>
        <taxon>Pseudomonadota</taxon>
        <taxon>Betaproteobacteria</taxon>
        <taxon>Burkholderiales</taxon>
        <taxon>Burkholderiaceae</taxon>
        <taxon>Paraburkholderia</taxon>
    </lineage>
</organism>
<reference evidence="10 11" key="1">
    <citation type="submission" date="2016-10" db="EMBL/GenBank/DDBJ databases">
        <authorList>
            <person name="Varghese N."/>
            <person name="Submissions S."/>
        </authorList>
    </citation>
    <scope>NUCLEOTIDE SEQUENCE [LARGE SCALE GENOMIC DNA]</scope>
    <source>
        <strain evidence="10 11">LMG 22274</strain>
    </source>
</reference>
<comment type="subcellular location">
    <subcellularLocation>
        <location evidence="1">Cytoplasm</location>
    </subcellularLocation>
</comment>
<evidence type="ECO:0000313" key="10">
    <source>
        <dbReference type="EMBL" id="SEK07796.1"/>
    </source>
</evidence>
<protein>
    <recommendedName>
        <fullName evidence="8">Hydroxylysine kinase</fullName>
        <ecNumber evidence="7">2.7.1.81</ecNumber>
    </recommendedName>
</protein>
<comment type="catalytic activity">
    <reaction evidence="5">
        <text>(5R)-5-hydroxy-L-lysine + GTP = (5R)-5-phosphooxy-L-lysine + GDP + H(+)</text>
        <dbReference type="Rhea" id="RHEA:19049"/>
        <dbReference type="ChEBI" id="CHEBI:15378"/>
        <dbReference type="ChEBI" id="CHEBI:37565"/>
        <dbReference type="ChEBI" id="CHEBI:57882"/>
        <dbReference type="ChEBI" id="CHEBI:58189"/>
        <dbReference type="ChEBI" id="CHEBI:58357"/>
        <dbReference type="EC" id="2.7.1.81"/>
    </reaction>
</comment>
<proteinExistence type="predicted"/>
<dbReference type="InterPro" id="IPR002575">
    <property type="entry name" value="Aminoglycoside_PTrfase"/>
</dbReference>
<evidence type="ECO:0000259" key="9">
    <source>
        <dbReference type="Pfam" id="PF01636"/>
    </source>
</evidence>
<dbReference type="GO" id="GO:0005737">
    <property type="term" value="C:cytoplasm"/>
    <property type="evidence" value="ECO:0007669"/>
    <property type="project" value="UniProtKB-SubCell"/>
</dbReference>
<accession>A0AAQ1GK82</accession>